<dbReference type="EMBL" id="LJNI01000019">
    <property type="protein sequence ID" value="KPJ74001.1"/>
    <property type="molecule type" value="Genomic_DNA"/>
</dbReference>
<keyword evidence="1" id="KW-0812">Transmembrane</keyword>
<feature type="transmembrane region" description="Helical" evidence="1">
    <location>
        <begin position="6"/>
        <end position="29"/>
    </location>
</feature>
<accession>A0A0S7YH05</accession>
<evidence type="ECO:0000313" key="3">
    <source>
        <dbReference type="Proteomes" id="UP000051012"/>
    </source>
</evidence>
<protein>
    <recommendedName>
        <fullName evidence="4">Periplasmic heavy metal sensor</fullName>
    </recommendedName>
</protein>
<comment type="caution">
    <text evidence="2">The sequence shown here is derived from an EMBL/GenBank/DDBJ whole genome shotgun (WGS) entry which is preliminary data.</text>
</comment>
<keyword evidence="1" id="KW-1133">Transmembrane helix</keyword>
<keyword evidence="1" id="KW-0472">Membrane</keyword>
<gene>
    <name evidence="2" type="ORF">AMJ52_02350</name>
</gene>
<evidence type="ECO:0000313" key="2">
    <source>
        <dbReference type="EMBL" id="KPJ74001.1"/>
    </source>
</evidence>
<evidence type="ECO:0008006" key="4">
    <source>
        <dbReference type="Google" id="ProtNLM"/>
    </source>
</evidence>
<proteinExistence type="predicted"/>
<dbReference type="AlphaFoldDB" id="A0A0S7YH05"/>
<evidence type="ECO:0000256" key="1">
    <source>
        <dbReference type="SAM" id="Phobius"/>
    </source>
</evidence>
<sequence>MSKKFLIIVLAISVTINLVAVFTLGYYWWEIRSHERGMMPHWMGMGHDWHESPLRHKLNLTEEQIEALNKNQEEMRTKMLPYREELFEKRKALMELLRDTEPNKVLADSLFKEIVTLQIELEARVFDNLWYVRSILTPEQRGILEALIHGLFEEHRPPSHHMPPPPNGGRP</sequence>
<name>A0A0S7YH05_UNCT6</name>
<dbReference type="Gene3D" id="1.20.120.1490">
    <property type="match status" value="1"/>
</dbReference>
<organism evidence="2 3">
    <name type="scientific">candidate division TA06 bacterium DG_78</name>
    <dbReference type="NCBI Taxonomy" id="1703772"/>
    <lineage>
        <taxon>Bacteria</taxon>
        <taxon>Bacteria division TA06</taxon>
    </lineage>
</organism>
<reference evidence="2 3" key="1">
    <citation type="journal article" date="2015" name="Microbiome">
        <title>Genomic resolution of linkages in carbon, nitrogen, and sulfur cycling among widespread estuary sediment bacteria.</title>
        <authorList>
            <person name="Baker B.J."/>
            <person name="Lazar C.S."/>
            <person name="Teske A.P."/>
            <person name="Dick G.J."/>
        </authorList>
    </citation>
    <scope>NUCLEOTIDE SEQUENCE [LARGE SCALE GENOMIC DNA]</scope>
    <source>
        <strain evidence="2">DG_78</strain>
    </source>
</reference>
<dbReference type="InterPro" id="IPR025961">
    <property type="entry name" value="Metal_resist"/>
</dbReference>
<dbReference type="Proteomes" id="UP000051012">
    <property type="component" value="Unassembled WGS sequence"/>
</dbReference>
<dbReference type="Pfam" id="PF13801">
    <property type="entry name" value="Metal_resist"/>
    <property type="match status" value="1"/>
</dbReference>